<dbReference type="AlphaFoldDB" id="A0AAI8HRF8"/>
<dbReference type="EMBL" id="CP025001">
    <property type="protein sequence ID" value="AUJ78797.1"/>
    <property type="molecule type" value="Genomic_DNA"/>
</dbReference>
<keyword evidence="2" id="KW-1185">Reference proteome</keyword>
<gene>
    <name evidence="1" type="ORF">CWD84_19295</name>
</gene>
<protein>
    <submittedName>
        <fullName evidence="1">Uncharacterized protein</fullName>
    </submittedName>
</protein>
<evidence type="ECO:0000313" key="2">
    <source>
        <dbReference type="Proteomes" id="UP000234366"/>
    </source>
</evidence>
<evidence type="ECO:0000313" key="1">
    <source>
        <dbReference type="EMBL" id="AUJ78797.1"/>
    </source>
</evidence>
<dbReference type="Proteomes" id="UP000234366">
    <property type="component" value="Chromosome"/>
</dbReference>
<organism evidence="1 2">
    <name type="scientific">Bacillus siamensis</name>
    <dbReference type="NCBI Taxonomy" id="659243"/>
    <lineage>
        <taxon>Bacteria</taxon>
        <taxon>Bacillati</taxon>
        <taxon>Bacillota</taxon>
        <taxon>Bacilli</taxon>
        <taxon>Bacillales</taxon>
        <taxon>Bacillaceae</taxon>
        <taxon>Bacillus</taxon>
        <taxon>Bacillus amyloliquefaciens group</taxon>
    </lineage>
</organism>
<dbReference type="KEGG" id="bsia:CWD84_19295"/>
<sequence length="89" mass="10827">MVFVNQLLLTQLIQTYRNDECGVRKCNKPSLQVIWIYNFECLFETHLNFGCVFERIHTCHLKEMDKMWNFIKNFYILELNHQGIEIKKI</sequence>
<accession>A0AAI8HRF8</accession>
<reference evidence="1 2" key="1">
    <citation type="submission" date="2017-11" db="EMBL/GenBank/DDBJ databases">
        <title>Genome sequence and genome mining of multiple bioactive secondary metabolites from a deep sea-derived Bacillus siamensis SCSIO 05746.</title>
        <authorList>
            <person name="Pan H.-Q."/>
            <person name="Ju J.-H."/>
        </authorList>
    </citation>
    <scope>NUCLEOTIDE SEQUENCE [LARGE SCALE GENOMIC DNA]</scope>
    <source>
        <strain evidence="1 2">SCSIO 05746</strain>
    </source>
</reference>
<name>A0AAI8HRF8_9BACI</name>
<proteinExistence type="predicted"/>